<evidence type="ECO:0000256" key="1">
    <source>
        <dbReference type="SAM" id="Coils"/>
    </source>
</evidence>
<name>A0AAV5WQA8_9BILA</name>
<dbReference type="Proteomes" id="UP001432322">
    <property type="component" value="Unassembled WGS sequence"/>
</dbReference>
<gene>
    <name evidence="4" type="ORF">PFISCL1PPCAC_25478</name>
</gene>
<dbReference type="AlphaFoldDB" id="A0AAV5WQA8"/>
<feature type="region of interest" description="Disordered" evidence="2">
    <location>
        <begin position="57"/>
        <end position="85"/>
    </location>
</feature>
<keyword evidence="3" id="KW-0732">Signal</keyword>
<feature type="non-terminal residue" evidence="4">
    <location>
        <position position="1"/>
    </location>
</feature>
<evidence type="ECO:0000256" key="3">
    <source>
        <dbReference type="SAM" id="SignalP"/>
    </source>
</evidence>
<protein>
    <submittedName>
        <fullName evidence="4">Uncharacterized protein</fullName>
    </submittedName>
</protein>
<comment type="caution">
    <text evidence="4">The sequence shown here is derived from an EMBL/GenBank/DDBJ whole genome shotgun (WGS) entry which is preliminary data.</text>
</comment>
<evidence type="ECO:0000256" key="2">
    <source>
        <dbReference type="SAM" id="MobiDB-lite"/>
    </source>
</evidence>
<feature type="non-terminal residue" evidence="4">
    <location>
        <position position="319"/>
    </location>
</feature>
<keyword evidence="5" id="KW-1185">Reference proteome</keyword>
<feature type="coiled-coil region" evidence="1">
    <location>
        <begin position="186"/>
        <end position="241"/>
    </location>
</feature>
<accession>A0AAV5WQA8</accession>
<feature type="signal peptide" evidence="3">
    <location>
        <begin position="1"/>
        <end position="33"/>
    </location>
</feature>
<proteinExistence type="predicted"/>
<organism evidence="4 5">
    <name type="scientific">Pristionchus fissidentatus</name>
    <dbReference type="NCBI Taxonomy" id="1538716"/>
    <lineage>
        <taxon>Eukaryota</taxon>
        <taxon>Metazoa</taxon>
        <taxon>Ecdysozoa</taxon>
        <taxon>Nematoda</taxon>
        <taxon>Chromadorea</taxon>
        <taxon>Rhabditida</taxon>
        <taxon>Rhabditina</taxon>
        <taxon>Diplogasteromorpha</taxon>
        <taxon>Diplogasteroidea</taxon>
        <taxon>Neodiplogasteridae</taxon>
        <taxon>Pristionchus</taxon>
    </lineage>
</organism>
<feature type="chain" id="PRO_5043585440" evidence="3">
    <location>
        <begin position="34"/>
        <end position="319"/>
    </location>
</feature>
<dbReference type="EMBL" id="BTSY01000006">
    <property type="protein sequence ID" value="GMT34181.1"/>
    <property type="molecule type" value="Genomic_DNA"/>
</dbReference>
<evidence type="ECO:0000313" key="4">
    <source>
        <dbReference type="EMBL" id="GMT34181.1"/>
    </source>
</evidence>
<keyword evidence="1" id="KW-0175">Coiled coil</keyword>
<reference evidence="4" key="1">
    <citation type="submission" date="2023-10" db="EMBL/GenBank/DDBJ databases">
        <title>Genome assembly of Pristionchus species.</title>
        <authorList>
            <person name="Yoshida K."/>
            <person name="Sommer R.J."/>
        </authorList>
    </citation>
    <scope>NUCLEOTIDE SEQUENCE</scope>
    <source>
        <strain evidence="4">RS5133</strain>
    </source>
</reference>
<evidence type="ECO:0000313" key="5">
    <source>
        <dbReference type="Proteomes" id="UP001432322"/>
    </source>
</evidence>
<sequence length="319" mass="36292">TERAHQFTYSCAPMKTSIFLLLLFSIVIHFGNCQIVNEGSAQLDIDQHGLTEGRLFNETNKNDIDGNDKSQGPSDEVFGSSKSDSEVYRESNITLSEANSTLAILEGELKTAEIDFELRREEVNETEKLVELERIELEQVKGIEEESKKEFDAVNRVYMEKLQEWKWHNDKLIQDGKDLNSNLTAVKDAENAYRVAEESYKIKSEELRKLGANQTEFENIRDTALDELKAAEILLKKYQKDQSDLATCNEYNEDKIAAESLTDDLQNKVLLANETKIKNDAVVDILKYNDVITGYIRVGDWGETTVEEALNYGKKKAKA</sequence>